<dbReference type="SMART" id="SM01043">
    <property type="entry name" value="BTAD"/>
    <property type="match status" value="1"/>
</dbReference>
<dbReference type="PRINTS" id="PR00364">
    <property type="entry name" value="DISEASERSIST"/>
</dbReference>
<dbReference type="InterPro" id="IPR001867">
    <property type="entry name" value="OmpR/PhoB-type_DNA-bd"/>
</dbReference>
<dbReference type="Pfam" id="PF25872">
    <property type="entry name" value="HTH_77"/>
    <property type="match status" value="1"/>
</dbReference>
<dbReference type="InterPro" id="IPR058852">
    <property type="entry name" value="HTH_77"/>
</dbReference>
<dbReference type="OrthoDB" id="499349at2"/>
<evidence type="ECO:0000256" key="2">
    <source>
        <dbReference type="ARBA" id="ARBA00023125"/>
    </source>
</evidence>
<evidence type="ECO:0000256" key="3">
    <source>
        <dbReference type="PROSITE-ProRule" id="PRU01091"/>
    </source>
</evidence>
<dbReference type="GO" id="GO:0000160">
    <property type="term" value="P:phosphorelay signal transduction system"/>
    <property type="evidence" value="ECO:0007669"/>
    <property type="project" value="InterPro"/>
</dbReference>
<feature type="DNA-binding region" description="OmpR/PhoB-type" evidence="3">
    <location>
        <begin position="1"/>
        <end position="92"/>
    </location>
</feature>
<keyword evidence="2 3" id="KW-0238">DNA-binding</keyword>
<dbReference type="RefSeq" id="WP_141953589.1">
    <property type="nucleotide sequence ID" value="NZ_VFOZ01000001.1"/>
</dbReference>
<evidence type="ECO:0000313" key="5">
    <source>
        <dbReference type="EMBL" id="TQL95422.1"/>
    </source>
</evidence>
<evidence type="ECO:0000259" key="4">
    <source>
        <dbReference type="PROSITE" id="PS51755"/>
    </source>
</evidence>
<dbReference type="Pfam" id="PF03704">
    <property type="entry name" value="BTAD"/>
    <property type="match status" value="1"/>
</dbReference>
<accession>A0A543CEA2</accession>
<dbReference type="Gene3D" id="1.10.10.10">
    <property type="entry name" value="Winged helix-like DNA-binding domain superfamily/Winged helix DNA-binding domain"/>
    <property type="match status" value="1"/>
</dbReference>
<protein>
    <submittedName>
        <fullName evidence="5">Putative ATPase</fullName>
    </submittedName>
</protein>
<dbReference type="SUPFAM" id="SSF46894">
    <property type="entry name" value="C-terminal effector domain of the bipartite response regulators"/>
    <property type="match status" value="1"/>
</dbReference>
<dbReference type="GO" id="GO:0006355">
    <property type="term" value="P:regulation of DNA-templated transcription"/>
    <property type="evidence" value="ECO:0007669"/>
    <property type="project" value="InterPro"/>
</dbReference>
<dbReference type="EMBL" id="VFOZ01000001">
    <property type="protein sequence ID" value="TQL95422.1"/>
    <property type="molecule type" value="Genomic_DNA"/>
</dbReference>
<dbReference type="SUPFAM" id="SSF48452">
    <property type="entry name" value="TPR-like"/>
    <property type="match status" value="2"/>
</dbReference>
<dbReference type="PANTHER" id="PTHR47691:SF3">
    <property type="entry name" value="HTH-TYPE TRANSCRIPTIONAL REGULATOR RV0890C-RELATED"/>
    <property type="match status" value="1"/>
</dbReference>
<proteinExistence type="inferred from homology"/>
<comment type="caution">
    <text evidence="5">The sequence shown here is derived from an EMBL/GenBank/DDBJ whole genome shotgun (WGS) entry which is preliminary data.</text>
</comment>
<comment type="similarity">
    <text evidence="1">Belongs to the AfsR/DnrI/RedD regulatory family.</text>
</comment>
<dbReference type="SMART" id="SM00862">
    <property type="entry name" value="Trans_reg_C"/>
    <property type="match status" value="1"/>
</dbReference>
<dbReference type="InterPro" id="IPR005158">
    <property type="entry name" value="BTAD"/>
</dbReference>
<dbReference type="Pfam" id="PF13424">
    <property type="entry name" value="TPR_12"/>
    <property type="match status" value="1"/>
</dbReference>
<keyword evidence="6" id="KW-1185">Reference proteome</keyword>
<dbReference type="InterPro" id="IPR027417">
    <property type="entry name" value="P-loop_NTPase"/>
</dbReference>
<dbReference type="Proteomes" id="UP000316096">
    <property type="component" value="Unassembled WGS sequence"/>
</dbReference>
<dbReference type="InterPro" id="IPR036388">
    <property type="entry name" value="WH-like_DNA-bd_sf"/>
</dbReference>
<evidence type="ECO:0000256" key="1">
    <source>
        <dbReference type="ARBA" id="ARBA00005820"/>
    </source>
</evidence>
<name>A0A543CEA2_9ACTN</name>
<reference evidence="5 6" key="1">
    <citation type="submission" date="2019-06" db="EMBL/GenBank/DDBJ databases">
        <title>Sequencing the genomes of 1000 actinobacteria strains.</title>
        <authorList>
            <person name="Klenk H.-P."/>
        </authorList>
    </citation>
    <scope>NUCLEOTIDE SEQUENCE [LARGE SCALE GENOMIC DNA]</scope>
    <source>
        <strain evidence="5 6">DSM 102200</strain>
    </source>
</reference>
<dbReference type="GO" id="GO:0003677">
    <property type="term" value="F:DNA binding"/>
    <property type="evidence" value="ECO:0007669"/>
    <property type="project" value="UniProtKB-UniRule"/>
</dbReference>
<dbReference type="AlphaFoldDB" id="A0A543CEA2"/>
<organism evidence="5 6">
    <name type="scientific">Actinoallomurus bryophytorum</name>
    <dbReference type="NCBI Taxonomy" id="1490222"/>
    <lineage>
        <taxon>Bacteria</taxon>
        <taxon>Bacillati</taxon>
        <taxon>Actinomycetota</taxon>
        <taxon>Actinomycetes</taxon>
        <taxon>Streptosporangiales</taxon>
        <taxon>Thermomonosporaceae</taxon>
        <taxon>Actinoallomurus</taxon>
    </lineage>
</organism>
<dbReference type="SUPFAM" id="SSF52540">
    <property type="entry name" value="P-loop containing nucleoside triphosphate hydrolases"/>
    <property type="match status" value="1"/>
</dbReference>
<sequence length="1027" mass="109272">MRVAMLGPLRVRGEGDRPIEVGGARLRLLLIRLALDPGRVVTADRLAEDLWGDDLPVDPAGALQTLVARLRRAFGSERAVIVSHPAGYLLDVAPDGVDVWMFERAAEDGHAALEAGDPERAGVVLRAGLELWRGTPFADAGGALFAMAPAARLEETRLAMIEDRIDADLAAGTHVPVAEVEEPAREHPLRERLHARLVRVLCAADRRAEALEAYERIRHDLAERLGVDPGPELRAAHLAALRTERAPRRGGLPARATGFVGRDTELAALRAALEESRLVTITGFGGTGKTRLALEAASGLSRPVRLVELGSVADPARVVPAVVATVGDDGVFGTDTGRPPLERLASMLTGHDLLLILDNCEHVIDAAAGVAEHLLAAAPDVTILATSREPLAIGGETLFPLSPLGLPEPGTDPRAAPAVALFAERAAAVRPGFTVNEDVAHICRELEGIPLAIELAAARLRSLTVGQLTERIGDRFGLLERGSRTAQPRHRTLRAVVDWSWELLDEAEREVLRRLSVFFGGATVAAVTSVCEPARDTVDLLAGLVDKSLLLMTEDEQDVRYRLLDTVREYARERLEQAGEAGRVRAAHAGFYAGFAETAEPRLRGGDQLLWLARLDAEQGNLDAALGHAIESGRHGTALRLIIARTWPWVMRGRRREAEDWARAVLAAVGDDAPPGHELAHGMCVLIAAAEDSSGVQRALEVVNRSDRPAALGAWTIAGGHMGQAAVIRAHASEVAERLGASPDPWLRAMAGLASGLVRLEFTSGGAGEAEEHLRAAEEGFTAVGDRWGEAVTLFALGMVLANRGSWSDTVRVLERARARAAAVGGVEEIPAPMMLLVQLGQARTRAGDRAGARTDLERALVTAERGGDALALARVRHALGDLAYADGDPDGAARCHRAALACVREAPKQFLALLHMSAACAEAALGDDDRAGELASHALTLIAGSGDDVARATVLEGAACRLRHDDAVAVLSAARTLRGIEDTADPGVRALLDRCRAELGEERFAAAWSRVLSSPESFARQASARR</sequence>
<dbReference type="InterPro" id="IPR016032">
    <property type="entry name" value="Sig_transdc_resp-reg_C-effctor"/>
</dbReference>
<dbReference type="InterPro" id="IPR011990">
    <property type="entry name" value="TPR-like_helical_dom_sf"/>
</dbReference>
<dbReference type="PANTHER" id="PTHR47691">
    <property type="entry name" value="REGULATOR-RELATED"/>
    <property type="match status" value="1"/>
</dbReference>
<dbReference type="Pfam" id="PF00486">
    <property type="entry name" value="Trans_reg_C"/>
    <property type="match status" value="1"/>
</dbReference>
<dbReference type="Gene3D" id="1.25.40.10">
    <property type="entry name" value="Tetratricopeptide repeat domain"/>
    <property type="match status" value="2"/>
</dbReference>
<dbReference type="CDD" id="cd15831">
    <property type="entry name" value="BTAD"/>
    <property type="match status" value="1"/>
</dbReference>
<dbReference type="PROSITE" id="PS51755">
    <property type="entry name" value="OMPR_PHOB"/>
    <property type="match status" value="1"/>
</dbReference>
<evidence type="ECO:0000313" key="6">
    <source>
        <dbReference type="Proteomes" id="UP000316096"/>
    </source>
</evidence>
<gene>
    <name evidence="5" type="ORF">FB559_0925</name>
</gene>
<feature type="domain" description="OmpR/PhoB-type" evidence="4">
    <location>
        <begin position="1"/>
        <end position="92"/>
    </location>
</feature>